<dbReference type="EMBL" id="RDQH01000331">
    <property type="protein sequence ID" value="RXH99084.1"/>
    <property type="molecule type" value="Genomic_DNA"/>
</dbReference>
<gene>
    <name evidence="2" type="ORF">DVH24_011409</name>
</gene>
<comment type="caution">
    <text evidence="2">The sequence shown here is derived from an EMBL/GenBank/DDBJ whole genome shotgun (WGS) entry which is preliminary data.</text>
</comment>
<dbReference type="InterPro" id="IPR039540">
    <property type="entry name" value="UBL3-like_ubiquitin_dom"/>
</dbReference>
<evidence type="ECO:0000259" key="1">
    <source>
        <dbReference type="Pfam" id="PF13881"/>
    </source>
</evidence>
<dbReference type="InterPro" id="IPR040015">
    <property type="entry name" value="UBL3-like"/>
</dbReference>
<proteinExistence type="predicted"/>
<dbReference type="Gene3D" id="3.10.20.90">
    <property type="entry name" value="Phosphatidylinositol 3-kinase Catalytic Subunit, Chain A, domain 1"/>
    <property type="match status" value="1"/>
</dbReference>
<dbReference type="SUPFAM" id="SSF54236">
    <property type="entry name" value="Ubiquitin-like"/>
    <property type="match status" value="1"/>
</dbReference>
<dbReference type="Proteomes" id="UP000290289">
    <property type="component" value="Chromosome 5"/>
</dbReference>
<name>A0A498JZE1_MALDO</name>
<dbReference type="PANTHER" id="PTHR13169">
    <property type="entry name" value="UBIQUITIN-LIKE PROTEIN 3 HCG-1 PROTEIN"/>
    <property type="match status" value="1"/>
</dbReference>
<sequence length="86" mass="9541">MDVHSMGKSRKTMMPKTANEVKLMSFGKILENKKTVGQCKLPLVGIGGGIVMMRVVGQPAMEKAKTGKMQWRAFSSSRIQRIALHH</sequence>
<evidence type="ECO:0000313" key="3">
    <source>
        <dbReference type="Proteomes" id="UP000290289"/>
    </source>
</evidence>
<dbReference type="PANTHER" id="PTHR13169:SF3">
    <property type="entry name" value="MEMBRANE-ANCHORED UBIQUITIN-FOLD PROTEIN 3"/>
    <property type="match status" value="1"/>
</dbReference>
<dbReference type="AlphaFoldDB" id="A0A498JZE1"/>
<feature type="domain" description="UBL3-like ubiquitin" evidence="1">
    <location>
        <begin position="11"/>
        <end position="70"/>
    </location>
</feature>
<dbReference type="Pfam" id="PF13881">
    <property type="entry name" value="Rad60-SLD_2"/>
    <property type="match status" value="1"/>
</dbReference>
<reference evidence="2 3" key="1">
    <citation type="submission" date="2018-10" db="EMBL/GenBank/DDBJ databases">
        <title>A high-quality apple genome assembly.</title>
        <authorList>
            <person name="Hu J."/>
        </authorList>
    </citation>
    <scope>NUCLEOTIDE SEQUENCE [LARGE SCALE GENOMIC DNA]</scope>
    <source>
        <strain evidence="3">cv. HFTH1</strain>
        <tissue evidence="2">Young leaf</tissue>
    </source>
</reference>
<accession>A0A498JZE1</accession>
<dbReference type="InterPro" id="IPR029071">
    <property type="entry name" value="Ubiquitin-like_domsf"/>
</dbReference>
<organism evidence="2 3">
    <name type="scientific">Malus domestica</name>
    <name type="common">Apple</name>
    <name type="synonym">Pyrus malus</name>
    <dbReference type="NCBI Taxonomy" id="3750"/>
    <lineage>
        <taxon>Eukaryota</taxon>
        <taxon>Viridiplantae</taxon>
        <taxon>Streptophyta</taxon>
        <taxon>Embryophyta</taxon>
        <taxon>Tracheophyta</taxon>
        <taxon>Spermatophyta</taxon>
        <taxon>Magnoliopsida</taxon>
        <taxon>eudicotyledons</taxon>
        <taxon>Gunneridae</taxon>
        <taxon>Pentapetalae</taxon>
        <taxon>rosids</taxon>
        <taxon>fabids</taxon>
        <taxon>Rosales</taxon>
        <taxon>Rosaceae</taxon>
        <taxon>Amygdaloideae</taxon>
        <taxon>Maleae</taxon>
        <taxon>Malus</taxon>
    </lineage>
</organism>
<evidence type="ECO:0000313" key="2">
    <source>
        <dbReference type="EMBL" id="RXH99084.1"/>
    </source>
</evidence>
<protein>
    <recommendedName>
        <fullName evidence="1">UBL3-like ubiquitin domain-containing protein</fullName>
    </recommendedName>
</protein>
<keyword evidence="3" id="KW-1185">Reference proteome</keyword>